<dbReference type="Pfam" id="PF25390">
    <property type="entry name" value="WD40_RLD"/>
    <property type="match status" value="3"/>
</dbReference>
<name>A0AAE1GS68_9NEOP</name>
<feature type="compositionally biased region" description="Acidic residues" evidence="15">
    <location>
        <begin position="4888"/>
        <end position="4898"/>
    </location>
</feature>
<evidence type="ECO:0000313" key="19">
    <source>
        <dbReference type="EMBL" id="KAK3907967.1"/>
    </source>
</evidence>
<keyword evidence="9" id="KW-0677">Repeat</keyword>
<dbReference type="SUPFAM" id="SSF57850">
    <property type="entry name" value="RING/U-box"/>
    <property type="match status" value="1"/>
</dbReference>
<feature type="compositionally biased region" description="Low complexity" evidence="15">
    <location>
        <begin position="116"/>
        <end position="129"/>
    </location>
</feature>
<feature type="repeat" description="RCC1" evidence="14">
    <location>
        <begin position="581"/>
        <end position="632"/>
    </location>
</feature>
<comment type="catalytic activity">
    <reaction evidence="1">
        <text>S-ubiquitinyl-[E2 ubiquitin-conjugating enzyme]-L-cysteine + [acceptor protein]-L-lysine = [E2 ubiquitin-conjugating enzyme]-L-cysteine + N(6)-ubiquitinyl-[acceptor protein]-L-lysine.</text>
        <dbReference type="EC" id="2.3.2.26"/>
    </reaction>
</comment>
<keyword evidence="10" id="KW-0863">Zinc-finger</keyword>
<protein>
    <recommendedName>
        <fullName evidence="4">HECT-type E3 ubiquitin transferase</fullName>
        <ecNumber evidence="4">2.3.2.26</ecNumber>
    </recommendedName>
</protein>
<evidence type="ECO:0000256" key="9">
    <source>
        <dbReference type="ARBA" id="ARBA00022737"/>
    </source>
</evidence>
<dbReference type="InterPro" id="IPR010606">
    <property type="entry name" value="Mib_Herc2"/>
</dbReference>
<feature type="active site" description="Glycyl thioester intermediate" evidence="13">
    <location>
        <position position="4833"/>
    </location>
</feature>
<evidence type="ECO:0000256" key="11">
    <source>
        <dbReference type="ARBA" id="ARBA00022786"/>
    </source>
</evidence>
<feature type="region of interest" description="Disordered" evidence="15">
    <location>
        <begin position="115"/>
        <end position="134"/>
    </location>
</feature>
<dbReference type="FunFam" id="3.30.2160.10:FF:000010">
    <property type="entry name" value="E3 ubiquitin-protein ligase HERC2 isoform X2"/>
    <property type="match status" value="1"/>
</dbReference>
<dbReference type="Gene3D" id="3.30.2410.10">
    <property type="entry name" value="Hect, E3 ligase catalytic domain"/>
    <property type="match status" value="1"/>
</dbReference>
<keyword evidence="8" id="KW-0479">Metal-binding</keyword>
<dbReference type="FunFam" id="3.30.2410.10:FF:000006">
    <property type="entry name" value="probable E3 ubiquitin-protein ligase HERC1 isoform X2"/>
    <property type="match status" value="1"/>
</dbReference>
<dbReference type="PROSITE" id="PS50012">
    <property type="entry name" value="RCC1_3"/>
    <property type="match status" value="18"/>
</dbReference>
<feature type="repeat" description="RCC1" evidence="14">
    <location>
        <begin position="4115"/>
        <end position="4166"/>
    </location>
</feature>
<gene>
    <name evidence="19" type="ORF">KUF71_018604</name>
</gene>
<reference evidence="19" key="2">
    <citation type="journal article" date="2023" name="BMC Genomics">
        <title>Pest status, molecular evolution, and epigenetic factors derived from the genome assembly of Frankliniella fusca, a thysanopteran phytovirus vector.</title>
        <authorList>
            <person name="Catto M.A."/>
            <person name="Labadie P.E."/>
            <person name="Jacobson A.L."/>
            <person name="Kennedy G.G."/>
            <person name="Srinivasan R."/>
            <person name="Hunt B.G."/>
        </authorList>
    </citation>
    <scope>NUCLEOTIDE SEQUENCE</scope>
    <source>
        <strain evidence="19">PL_HMW_Pooled</strain>
    </source>
</reference>
<evidence type="ECO:0000256" key="2">
    <source>
        <dbReference type="ARBA" id="ARBA00004496"/>
    </source>
</evidence>
<dbReference type="SMART" id="SM01337">
    <property type="entry name" value="APC10"/>
    <property type="match status" value="1"/>
</dbReference>
<feature type="compositionally biased region" description="Basic and acidic residues" evidence="15">
    <location>
        <begin position="1872"/>
        <end position="1889"/>
    </location>
</feature>
<feature type="region of interest" description="Disordered" evidence="15">
    <location>
        <begin position="2386"/>
        <end position="2405"/>
    </location>
</feature>
<dbReference type="Pfam" id="PF00632">
    <property type="entry name" value="HECT"/>
    <property type="match status" value="1"/>
</dbReference>
<dbReference type="SUPFAM" id="SSF159034">
    <property type="entry name" value="Mib/herc2 domain-like"/>
    <property type="match status" value="1"/>
</dbReference>
<dbReference type="Gene3D" id="2.60.120.260">
    <property type="entry name" value="Galactose-binding domain-like"/>
    <property type="match status" value="1"/>
</dbReference>
<feature type="repeat" description="RCC1" evidence="14">
    <location>
        <begin position="4325"/>
        <end position="4376"/>
    </location>
</feature>
<feature type="repeat" description="RCC1" evidence="14">
    <location>
        <begin position="3190"/>
        <end position="3241"/>
    </location>
</feature>
<dbReference type="Pfam" id="PF06701">
    <property type="entry name" value="MIB_HERC2"/>
    <property type="match status" value="1"/>
</dbReference>
<dbReference type="SUPFAM" id="SSF50985">
    <property type="entry name" value="RCC1/BLIP-II"/>
    <property type="match status" value="3"/>
</dbReference>
<dbReference type="InterPro" id="IPR021097">
    <property type="entry name" value="CPH_domain"/>
</dbReference>
<feature type="compositionally biased region" description="Basic and acidic residues" evidence="15">
    <location>
        <begin position="1497"/>
        <end position="1529"/>
    </location>
</feature>
<feature type="region of interest" description="Disordered" evidence="15">
    <location>
        <begin position="2591"/>
        <end position="2632"/>
    </location>
</feature>
<dbReference type="GO" id="GO:0061630">
    <property type="term" value="F:ubiquitin protein ligase activity"/>
    <property type="evidence" value="ECO:0007669"/>
    <property type="project" value="UniProtKB-EC"/>
</dbReference>
<feature type="repeat" description="RCC1" evidence="14">
    <location>
        <begin position="529"/>
        <end position="580"/>
    </location>
</feature>
<feature type="domain" description="MIB/HERC2" evidence="18">
    <location>
        <begin position="1794"/>
        <end position="1867"/>
    </location>
</feature>
<feature type="region of interest" description="Disordered" evidence="15">
    <location>
        <begin position="1238"/>
        <end position="1281"/>
    </location>
</feature>
<dbReference type="EC" id="2.3.2.26" evidence="4"/>
<feature type="repeat" description="RCC1" evidence="14">
    <location>
        <begin position="3032"/>
        <end position="3083"/>
    </location>
</feature>
<feature type="repeat" description="RCC1" evidence="14">
    <location>
        <begin position="3138"/>
        <end position="3189"/>
    </location>
</feature>
<dbReference type="InterPro" id="IPR008979">
    <property type="entry name" value="Galactose-bd-like_sf"/>
</dbReference>
<evidence type="ECO:0000256" key="13">
    <source>
        <dbReference type="PROSITE-ProRule" id="PRU00104"/>
    </source>
</evidence>
<dbReference type="InterPro" id="IPR014722">
    <property type="entry name" value="Rib_uL2_dom2"/>
</dbReference>
<feature type="compositionally biased region" description="Low complexity" evidence="15">
    <location>
        <begin position="4385"/>
        <end position="4397"/>
    </location>
</feature>
<dbReference type="SMART" id="SM00119">
    <property type="entry name" value="HECTc"/>
    <property type="match status" value="1"/>
</dbReference>
<evidence type="ECO:0000313" key="20">
    <source>
        <dbReference type="Proteomes" id="UP001219518"/>
    </source>
</evidence>
<feature type="compositionally biased region" description="Low complexity" evidence="15">
    <location>
        <begin position="752"/>
        <end position="771"/>
    </location>
</feature>
<dbReference type="PROSITE" id="PS51284">
    <property type="entry name" value="DOC"/>
    <property type="match status" value="1"/>
</dbReference>
<dbReference type="Gene3D" id="2.30.30.40">
    <property type="entry name" value="SH3 Domains"/>
    <property type="match status" value="1"/>
</dbReference>
<dbReference type="Pfam" id="PF11515">
    <property type="entry name" value="Cul7"/>
    <property type="match status" value="1"/>
</dbReference>
<dbReference type="InterPro" id="IPR037252">
    <property type="entry name" value="Mib_Herc2_sf"/>
</dbReference>
<dbReference type="InterPro" id="IPR035983">
    <property type="entry name" value="Hect_E3_ubiquitin_ligase"/>
</dbReference>
<dbReference type="InterPro" id="IPR051625">
    <property type="entry name" value="Signaling_Regulatory_Domain"/>
</dbReference>
<dbReference type="Gene3D" id="3.90.1750.10">
    <property type="entry name" value="Hect, E3 ligase catalytic domains"/>
    <property type="match status" value="1"/>
</dbReference>
<dbReference type="PROSITE" id="PS50237">
    <property type="entry name" value="HECT"/>
    <property type="match status" value="1"/>
</dbReference>
<feature type="region of interest" description="Disordered" evidence="15">
    <location>
        <begin position="4379"/>
        <end position="4404"/>
    </location>
</feature>
<feature type="repeat" description="RCC1" evidence="14">
    <location>
        <begin position="4167"/>
        <end position="4218"/>
    </location>
</feature>
<keyword evidence="6" id="KW-0597">Phosphoprotein</keyword>
<dbReference type="GO" id="GO:0008270">
    <property type="term" value="F:zinc ion binding"/>
    <property type="evidence" value="ECO:0007669"/>
    <property type="project" value="UniProtKB-KW"/>
</dbReference>
<evidence type="ECO:0000256" key="8">
    <source>
        <dbReference type="ARBA" id="ARBA00022723"/>
    </source>
</evidence>
<dbReference type="Pfam" id="PF00415">
    <property type="entry name" value="RCC1"/>
    <property type="match status" value="6"/>
</dbReference>
<feature type="repeat" description="RCC1" evidence="14">
    <location>
        <begin position="635"/>
        <end position="686"/>
    </location>
</feature>
<dbReference type="Proteomes" id="UP001219518">
    <property type="component" value="Unassembled WGS sequence"/>
</dbReference>
<evidence type="ECO:0000256" key="15">
    <source>
        <dbReference type="SAM" id="MobiDB-lite"/>
    </source>
</evidence>
<evidence type="ECO:0000256" key="4">
    <source>
        <dbReference type="ARBA" id="ARBA00012485"/>
    </source>
</evidence>
<dbReference type="FunFam" id="2.130.10.30:FF:000004">
    <property type="entry name" value="E3 ubiquitin-protein ligase HERC2 isoform X2"/>
    <property type="match status" value="1"/>
</dbReference>
<feature type="region of interest" description="Disordered" evidence="15">
    <location>
        <begin position="752"/>
        <end position="773"/>
    </location>
</feature>
<feature type="compositionally biased region" description="Polar residues" evidence="15">
    <location>
        <begin position="3527"/>
        <end position="3537"/>
    </location>
</feature>
<evidence type="ECO:0000259" key="17">
    <source>
        <dbReference type="PROSITE" id="PS51284"/>
    </source>
</evidence>
<dbReference type="GO" id="GO:0016567">
    <property type="term" value="P:protein ubiquitination"/>
    <property type="evidence" value="ECO:0007669"/>
    <property type="project" value="InterPro"/>
</dbReference>
<feature type="compositionally biased region" description="Low complexity" evidence="15">
    <location>
        <begin position="2596"/>
        <end position="2632"/>
    </location>
</feature>
<dbReference type="SUPFAM" id="SSF63748">
    <property type="entry name" value="Tudor/PWWP/MBT"/>
    <property type="match status" value="1"/>
</dbReference>
<feature type="region of interest" description="Disordered" evidence="15">
    <location>
        <begin position="3524"/>
        <end position="3544"/>
    </location>
</feature>
<evidence type="ECO:0000256" key="6">
    <source>
        <dbReference type="ARBA" id="ARBA00022553"/>
    </source>
</evidence>
<evidence type="ECO:0000256" key="12">
    <source>
        <dbReference type="ARBA" id="ARBA00022833"/>
    </source>
</evidence>
<dbReference type="PROSITE" id="PS01357">
    <property type="entry name" value="ZF_ZZ_1"/>
    <property type="match status" value="1"/>
</dbReference>
<feature type="repeat" description="RCC1" evidence="14">
    <location>
        <begin position="2978"/>
        <end position="3031"/>
    </location>
</feature>
<feature type="repeat" description="RCC1" evidence="14">
    <location>
        <begin position="687"/>
        <end position="738"/>
    </location>
</feature>
<keyword evidence="11 13" id="KW-0833">Ubl conjugation pathway</keyword>
<dbReference type="CDD" id="cd00078">
    <property type="entry name" value="HECTc"/>
    <property type="match status" value="1"/>
</dbReference>
<reference evidence="19" key="1">
    <citation type="submission" date="2021-07" db="EMBL/GenBank/DDBJ databases">
        <authorList>
            <person name="Catto M.A."/>
            <person name="Jacobson A."/>
            <person name="Kennedy G."/>
            <person name="Labadie P."/>
            <person name="Hunt B.G."/>
            <person name="Srinivasan R."/>
        </authorList>
    </citation>
    <scope>NUCLEOTIDE SEQUENCE</scope>
    <source>
        <strain evidence="19">PL_HMW_Pooled</strain>
        <tissue evidence="19">Head</tissue>
    </source>
</reference>
<evidence type="ECO:0000256" key="1">
    <source>
        <dbReference type="ARBA" id="ARBA00000885"/>
    </source>
</evidence>
<dbReference type="FunFam" id="2.30.30.40:FF:000074">
    <property type="entry name" value="E3 ubiquitin-protein ligase HERC2 isoform X1"/>
    <property type="match status" value="1"/>
</dbReference>
<comment type="pathway">
    <text evidence="3">Protein modification; protein ubiquitination.</text>
</comment>
<feature type="domain" description="DOC" evidence="17">
    <location>
        <begin position="2717"/>
        <end position="2896"/>
    </location>
</feature>
<dbReference type="SUPFAM" id="SSF56204">
    <property type="entry name" value="Hect, E3 ligase catalytic domain"/>
    <property type="match status" value="1"/>
</dbReference>
<proteinExistence type="predicted"/>
<evidence type="ECO:0000259" key="16">
    <source>
        <dbReference type="PROSITE" id="PS50237"/>
    </source>
</evidence>
<evidence type="ECO:0000256" key="10">
    <source>
        <dbReference type="ARBA" id="ARBA00022771"/>
    </source>
</evidence>
<evidence type="ECO:0000256" key="14">
    <source>
        <dbReference type="PROSITE-ProRule" id="PRU00235"/>
    </source>
</evidence>
<dbReference type="PANTHER" id="PTHR22872">
    <property type="entry name" value="BTK-BINDING PROTEIN-RELATED"/>
    <property type="match status" value="1"/>
</dbReference>
<dbReference type="InterPro" id="IPR000569">
    <property type="entry name" value="HECT_dom"/>
</dbReference>
<evidence type="ECO:0000256" key="5">
    <source>
        <dbReference type="ARBA" id="ARBA00022490"/>
    </source>
</evidence>
<evidence type="ECO:0000256" key="7">
    <source>
        <dbReference type="ARBA" id="ARBA00022679"/>
    </source>
</evidence>
<feature type="domain" description="HECT" evidence="16">
    <location>
        <begin position="4538"/>
        <end position="4865"/>
    </location>
</feature>
<feature type="region of interest" description="Disordered" evidence="15">
    <location>
        <begin position="1492"/>
        <end position="1529"/>
    </location>
</feature>
<organism evidence="19 20">
    <name type="scientific">Frankliniella fusca</name>
    <dbReference type="NCBI Taxonomy" id="407009"/>
    <lineage>
        <taxon>Eukaryota</taxon>
        <taxon>Metazoa</taxon>
        <taxon>Ecdysozoa</taxon>
        <taxon>Arthropoda</taxon>
        <taxon>Hexapoda</taxon>
        <taxon>Insecta</taxon>
        <taxon>Pterygota</taxon>
        <taxon>Neoptera</taxon>
        <taxon>Paraneoptera</taxon>
        <taxon>Thysanoptera</taxon>
        <taxon>Terebrantia</taxon>
        <taxon>Thripoidea</taxon>
        <taxon>Thripidae</taxon>
        <taxon>Frankliniella</taxon>
    </lineage>
</organism>
<accession>A0AAE1GS68</accession>
<keyword evidence="7" id="KW-0808">Transferase</keyword>
<dbReference type="EMBL" id="JAHWGI010000026">
    <property type="protein sequence ID" value="KAK3907967.1"/>
    <property type="molecule type" value="Genomic_DNA"/>
</dbReference>
<dbReference type="PROSITE" id="PS51416">
    <property type="entry name" value="MIB_HERC2"/>
    <property type="match status" value="1"/>
</dbReference>
<feature type="repeat" description="RCC1" evidence="14">
    <location>
        <begin position="4221"/>
        <end position="4272"/>
    </location>
</feature>
<dbReference type="GO" id="GO:0005737">
    <property type="term" value="C:cytoplasm"/>
    <property type="evidence" value="ECO:0007669"/>
    <property type="project" value="UniProtKB-SubCell"/>
</dbReference>
<keyword evidence="5" id="KW-0963">Cytoplasm</keyword>
<feature type="compositionally biased region" description="Low complexity" evidence="15">
    <location>
        <begin position="1361"/>
        <end position="1378"/>
    </location>
</feature>
<evidence type="ECO:0000256" key="3">
    <source>
        <dbReference type="ARBA" id="ARBA00004906"/>
    </source>
</evidence>
<evidence type="ECO:0000259" key="18">
    <source>
        <dbReference type="PROSITE" id="PS51416"/>
    </source>
</evidence>
<dbReference type="SUPFAM" id="SSF49785">
    <property type="entry name" value="Galactose-binding domain-like"/>
    <property type="match status" value="1"/>
</dbReference>
<dbReference type="InterPro" id="IPR004939">
    <property type="entry name" value="APC_su10/DOC_dom"/>
</dbReference>
<dbReference type="InterPro" id="IPR058923">
    <property type="entry name" value="RCC1-like_dom"/>
</dbReference>
<comment type="subcellular location">
    <subcellularLocation>
        <location evidence="2">Cytoplasm</location>
    </subcellularLocation>
</comment>
<feature type="region of interest" description="Disordered" evidence="15">
    <location>
        <begin position="4875"/>
        <end position="4898"/>
    </location>
</feature>
<feature type="repeat" description="RCC1" evidence="14">
    <location>
        <begin position="3084"/>
        <end position="3135"/>
    </location>
</feature>
<feature type="region of interest" description="Disordered" evidence="15">
    <location>
        <begin position="1867"/>
        <end position="1889"/>
    </location>
</feature>
<feature type="compositionally biased region" description="Polar residues" evidence="15">
    <location>
        <begin position="1257"/>
        <end position="1281"/>
    </location>
</feature>
<dbReference type="PANTHER" id="PTHR22872:SF2">
    <property type="entry name" value="INHIBITOR OF BRUTON TYROSINE KINASE"/>
    <property type="match status" value="1"/>
</dbReference>
<sequence>MTAMASHKMTGVEVRPLGRLDRKWLKVDLQSTLSRDGLIRLWNEMVRDGELSRPGIDAYLNANGVPTHKGETGRHYCGLRVLNCSCCDGVCGPLEGCNCPPCQAIDNEELRRLEAENNQPQPSQPQISSWTWGGQPTPDQLNQVVLSLRKEQLNLCQNAAASTLSSRRLRQRLAIAHRVLVAIGRQPATEKTDTQQKIQTQKPQKIRSKPTEKASTSLARVGSRAALNFSFAFLRRAWRSGEDADLCSELLQESLEALQSLPEATLFDESAVSPVWLEVVDRSARFLRQVVLGDGQGRGEVPRSDQHIALCLLLELAMQRGALSNMLEAVLLLLQLWDKGKQEADNRITSSGTSAPLVSLLRRLERVSACKAHTAPDMWDDNSPNVVSPNECFLSCLELPEDESILVDLRQAAVVLMAHLDRLAAPYLPQTSLSKQGNGRQQEVNFWGTGPSSCIIETIAEVGVTQIVCSESGMLVLAHTGKVYSLPYAPECEGLCGGLTLIEGFGGKEVTCLAAHVEGRHFLALTFDGEVYSWGAGDGGCLGHGDKSCRDEPTRIQAFAGIEIAQIACGSSYSAAISSRGELYTWGRNCYGCLGHESSDDKLLPQLVEALKGQRVVDVACGSGDAQTLAVTDTGLLYSWGDADYGKLGRGGSDGSKSPKVVDKLQDVFVSRVWCGSQCSLALTRGGAVYSWGRGDAHRLGHPSQDHVRYPKLLDAFQGQRVVDLAVGVGHALALTDDGSVWGWGRVEGVQGAQGAGQSQSQTPSSGLSPPVLVGTLSGKAPGAGVACGPAQSWAWSGLSGTPASVEPRLALVLDLSEDTFRLLDQLLARASQGVAGSDWPPTQDKECLAVACLNLLHLQLHAMTVHGVDPRAAGLGAGSGVLGSLRSQVVELASAGGVLESMQLAAQATLQRGWSVLLPTADERAKTLSALLPSSGPNASSLSPGHRFMTDLLVGSLMADGGLEAALVAAIRVELGLLAADGSEDNAVPGATISLLHLVKQLLRSGSAQTLSALQNLTPIPKEQPSLNLLLRFQRLLIAQIYPHSQSKAQSDQDALGAESLLKKYICQLCRHSTEILSVSAEVAAGGAKHFAAVMAVLRPDHEDLSWPGAPVPAPLYADPAGPDALPLVRGVDVENNNRDGGRWVRVGLHVYDMAESKSVDPLRAPLVGKYLDGDLEEHDGGAALLAAWTPLLDAERDLAFLLGLHARGLAHSTPRQPAEDGACTWLTASFLRGGLQGLQPPNPFEEEKTEARSGCSANSTNATPGTTPTEAKTPQLTTTDRSSAFLQSLAESRIMDRQIGALLSLVERYCQQHGLVTHVEFLPDHPVEEVGRLLLSVLIKHLGLASHVLRIIDRELEDSSGPCSSGSSTGSAASRGSGAGGGGAGPPVPRFLGELIRVVHQTKWRLIKARQEQSRSYKEVCARVQERCRFLLFEVRAATSAELRALDRLPLLHVQPRWPRVVRRLIADLRAKKQQPPAKPEDIVNASIQSQGAELKSEEKRDGCGEHRDERERERERDRAREKDKDDHSMPLASLIVDFVLQEAGADVETLRKAMFCQVQRVRIRRQGLGMALDLLSRSHLVPSAKYALLSGWLGLQQPIAAAAPRGSCGCEEQAQQAQAQAQAQDAQLTIVQPAAGGSAGAAEQDPQWHCLDRIELVTPYDKAMVLLAQARLTSWAVGALRDLVLPLPVVVTHTGPLPRGRPPPAAPAPPHRRMPWARFVLSVLGMLTGSHQGAELSVIINSGVLSLIQSLLREIAAHDPTPSTSAAQHQLLDSKEGVQAIFEPPYNKGMSGPEMAARIKVGSRVVRGADWKWSDQDGNPPGEGRVVAALGDDGWVRVQWDSGSTNSYRMGKEGKYDLRLLLEPPSPAESEHDSDTQDDTAKTARGRSGELEMVMLLRQASLALLRTLAVRSGLEADRMQESAVRALGGMLRELVQVNTRAATAAAGSGPNASRSQTNALLVLAAKANSFHCADWATLGFVRALAASPALCRALCTPPWLRLLTVLASCGVLHKQLMSLRLLQSVLPNWRASDTEKTVFLEQLMNQLGVTALMCANDPVLTQPDNLPSLTASHTSSVAEQAIALLRSLHTVPSWTGVLNRLLACKLALAGDLLHMQVQMVPVGEADSSVGTMQAGMMAALCVIGGVDDRPRLGGQVTTADGTVGTVVRVSGCCRLVVQPAQGEASRHRLAGVRAVPAPPLALERLPLSEALLAAWAQLLAVCTQASPLQPQVGAALDAGLLRTQQLQLAAVRACRVLFRHQTRLRRVLRAPLTPSFCSHGDGLAATGADDCCDAPGLVDVSGAAADDGGRCALCCPNGTMLLHALLNKAAQASPLKPHFTRQEIEAAALALSQSLAAELWRGDGAKCVPTALPVVGSATLGAAAGAGGGSEASTPASESVPARSFKASPTAALVTQVTEMGFSRKSVEYTIKMLGETAPSDGQPITVERLVAWLLEHPDAGMSDSDTISSFDALSDSDSTSEEVEDVSSSFTHVVPAQQPPGVVYHSRADFLNKDEYAMYVRDHIAPGMLVRCCKTYEVVYEGDVGRVIIIDTELLHDLNVLVAWQHHNDTYWVRFIHVELLGFPPGARRSPRSTAAATASSKPATAATATNTATTGTSTTTAAAIASPPAASASASASSLRSPEPTPDCASCHRSTQGGARYACHQCRNFCLCEACFHVLSRSFHRHQLLRVSEGDADAAAYVPGVRTPLSRARQPSHEGSTSASASALSSLLEDWTQCVKRVTASSREGSVSRLFDGTSSYWQSCGTQGKHWIRLDMQPDVTIQMLTMTVDPSDSSYMPSLVVVSGGDSYFTGDMTELASISIRHTDTVVPLLADVKDYYPCVEVAIKQCRNGGIDCKVRALGVVGRRRVAEDPVPRSFSFLASEYQSKEPAAPADWGAGAGSSSLGSFAAAPGEASDAPSRVYVWGLNDKDQLGGAKGSKVKLPVFSETLSALRPIHIAGGSKTLFVVSSDGKLYACGEGSNGRLGLGHNSNVPSPRQLTALAPYVVRKVAVHSGGKHAMALTQDGKVFSWGQGEDGELGHGNRLSLDRPRLIEAFRSKRIRDIACGSAHSAAITSGGELYTWGLGQYGRLGHGDNATQLKPRIVKALLGRHVVQVACGSRDAQTLALTSDGMVFSWGDGDFGKLGRGGSEGCSVPQNVERLNSLGVCLIECGAQFSLALTKSGQVWTWGKGDYYRLGLDSDAHMRWPTLVEALRGERVVQVAVGALHCLAVTDQGVVYAWGDNDHGQQASGSTLVNRKPAMVQGLGDVRIKRVACGSSHSIAWTTTDPQPAGLQEPVLFDTTRDPLGSSMLGVIEPELPEAETGNSAPAGAATTAAGLGAGEAATGVGPAAAAAAATTTTATASPASPVAARPSLSQILLGLETAAARQHALNHVLAALKILQAREALISAFNCSVESVANAALSASDCSVAADSPESPIETLDSVGMGLVIQEALDEALALQAAEVQVQDEAEGSEPEIAQGGGEAPALMPDTMVVVSTPAPLYTYSTYARANAAPLPSRQSAHTTPGSEDSPMGFPSFSASSSASLCSRASGSKMSSSAMSVIAATATSKAQVVGALESDAPAPADELCALLGPDDACMLVDILKVALSANDESKETLSKILSSLAATNPSVRALLVELCVTELEDVARDSHARRRVPQPVVQESSHPYIDDVTLTGHVKIPGADSLRVEFDRLCSTERRHDPLTITDGGGRVVAVRSGREWSDWCQELHVPGDELRWKFTSDGSLNGWGWRMTVHPVVLSTARDVRAERLVLSEPSMELVICLLEPQLLHAADRHVVSRLAAALAACAQLSHLMSSERMWSLQSLRRLLRAGQGLGAGLGAAAGAGAAGGGQGGGEPVAALLQGLPLALLRQHEYEDPAVRAGKQLMHSPFFQELVALACDLGLDSLPCCAENHKWSWFRRYCMAARVASAIINRKTLPVTFCTEVRKRILELSEEGTSAKDMSGEHESHALFKVEHDEQLLMWLNRRPDDWTLTCGSGTIYVWGHNHRGQLGGVEGTRVRLPTPCEALSALRPVQLVGGEQTLLAVSADGKVYATGYGAGGRLGIGGVDSATTPTLLESIQHIFIKKVAVNSGGKHCLALSAEGEVLSWGEGDDGKLGHGNTCSLDRPQLIQALQGCEIVDIACGGAHSAAISVAGELYTWGKGRYGRLGHGDSEDQLRPKLVEALVGYRVVDIACGSGDAQTLCITDDDNVWSWGDGDYGKLGRGGSEGCKVPMKIESLAGLGVIKVECGSQFSVALTRSGSVYTWGKGDYHRLGHGTDDHVRRPRKVSSLQGKKIISIATGSLHCVACSDQGEVFTWGDNDEGQLADGTTNAIQRPRPVVALQGKKITRVACGSAHTLAWSLAQPGGKDDMSASGSGSASTSSGPQSRLPQSAPLEYDLVRDFPMSTLRDRLLLLHHFSELLCPGVAMFPVQQALQGDVSLSQLRASLVYSIKEAAFRKVIQATMVRDRQHGPVLELNRIQVKRSRGSRGGLAGPDGMKSVFGQMVGKMALLTQEALFLPHRVWKVKFVGESVDDLGGGFSESIAEMCDELQNGSLPLLIPTPNGRDDAGTNRDCFLLNPAARSPLHLTMFRFLGVLMGVAVRTGNPLSLSLAEPVWKQLAGEPLTPADLTEVDRDYVPGLLCIRDMSPDEKLFQTLEIAFSTPSASGVEMPLSTRHRRITPENRHEYIQLALNYRLHEFDQQVAAVREGLARVVPVPLLSLFRGYELETMVCGSPDIPLALLKSVATYRGVDVGAPLVRWFWEVMEEFNTQERSLFLRFVWGRTRLPRSKADFRGRDFVLQVLDKYNPPDHFLPESYTCFFLLKMPRYSCKPVLLEKLKYAIHFCKSIDTDEYARVPMPGGAVSSDTNELDSIASDENETPAHM</sequence>
<feature type="region of interest" description="Disordered" evidence="15">
    <location>
        <begin position="1360"/>
        <end position="1386"/>
    </location>
</feature>
<dbReference type="GO" id="GO:0009966">
    <property type="term" value="P:regulation of signal transduction"/>
    <property type="evidence" value="ECO:0007669"/>
    <property type="project" value="UniProtKB-ARBA"/>
</dbReference>
<keyword evidence="12" id="KW-0862">Zinc</keyword>
<feature type="repeat" description="RCC1" evidence="14">
    <location>
        <begin position="2926"/>
        <end position="2977"/>
    </location>
</feature>
<dbReference type="InterPro" id="IPR000408">
    <property type="entry name" value="Reg_chr_condens"/>
</dbReference>
<keyword evidence="20" id="KW-1185">Reference proteome</keyword>
<dbReference type="Gene3D" id="2.130.10.30">
    <property type="entry name" value="Regulator of chromosome condensation 1/beta-lactamase-inhibitor protein II"/>
    <property type="match status" value="3"/>
</dbReference>
<feature type="repeat" description="RCC1" evidence="14">
    <location>
        <begin position="4009"/>
        <end position="4060"/>
    </location>
</feature>
<dbReference type="InterPro" id="IPR009091">
    <property type="entry name" value="RCC1/BLIP-II"/>
</dbReference>
<dbReference type="InterPro" id="IPR000433">
    <property type="entry name" value="Znf_ZZ"/>
</dbReference>
<feature type="repeat" description="RCC1" evidence="14">
    <location>
        <begin position="4273"/>
        <end position="4324"/>
    </location>
</feature>
<feature type="region of interest" description="Disordered" evidence="15">
    <location>
        <begin position="186"/>
        <end position="215"/>
    </location>
</feature>
<feature type="repeat" description="RCC1" evidence="14">
    <location>
        <begin position="4061"/>
        <end position="4114"/>
    </location>
</feature>
<dbReference type="Gene3D" id="3.30.2160.10">
    <property type="entry name" value="Hect, E3 ligase catalytic domain"/>
    <property type="match status" value="1"/>
</dbReference>
<comment type="caution">
    <text evidence="19">The sequence shown here is derived from an EMBL/GenBank/DDBJ whole genome shotgun (WGS) entry which is preliminary data.</text>
</comment>
<feature type="repeat" description="RCC1" evidence="14">
    <location>
        <begin position="3242"/>
        <end position="3293"/>
    </location>
</feature>
<dbReference type="FunFam" id="2.130.10.30:FF:000003">
    <property type="entry name" value="E3 ubiquitin-protein ligase HERC2 isoform X1"/>
    <property type="match status" value="1"/>
</dbReference>
<dbReference type="PRINTS" id="PR00633">
    <property type="entry name" value="RCCNDNSATION"/>
</dbReference>
<dbReference type="Gene3D" id="2.30.30.30">
    <property type="match status" value="1"/>
</dbReference>